<organism evidence="1">
    <name type="scientific">Aliivibrio wodanis</name>
    <dbReference type="NCBI Taxonomy" id="80852"/>
    <lineage>
        <taxon>Bacteria</taxon>
        <taxon>Pseudomonadati</taxon>
        <taxon>Pseudomonadota</taxon>
        <taxon>Gammaproteobacteria</taxon>
        <taxon>Vibrionales</taxon>
        <taxon>Vibrionaceae</taxon>
        <taxon>Aliivibrio</taxon>
    </lineage>
</organism>
<dbReference type="EMBL" id="LR721751">
    <property type="protein sequence ID" value="VVV06357.1"/>
    <property type="molecule type" value="Genomic_DNA"/>
</dbReference>
<gene>
    <name evidence="1" type="ORF">AW0309160_03847</name>
</gene>
<accession>A0A5Q4ZW06</accession>
<sequence>MDKNDFEWNKLLHKNILPEADPELNELFSPLEEDEIYKDFFSEHQDEDFALFFAKKSRLDKFGYYKDWNKLESSDFVDMSPMVVPEVSHMTGETISHAHVFLKDCPIEYLDLWKTIAFEKIVEDKEWREGLPTDHFVLLERYRLGITTLIPDNHLSIFDLPSEEKAYLFSDKLPPIYQEMITAGIEHHTALRFAHYEKFLSTGSYEDTFDVELCDLTEYGIAKFPIRSRITSQIIEYKTLFHSEHHSDLDNIDLTLYNRIFDLMTSSPKPIYTPLHSGIKIAVNISRANFDPFHSTTTVIFPPLTDDKQYGWYELAVDLTNPMHFQVPIYNQDKSQLLDWGIIDDASYIPLEFRPLAAQVMLDYLHRNPDFIHSLKRHFFYDLDVKNHALTKIEACENNDALCDYHKGGNLRLSAEELDQIHNTEWPPIYHKLRKLGFNHDRCKEFALCSKLMKYGYFFDINGIKPLSNHKNFIGIVPIRSKVTYEQIGELSIKSSTDLNNWCTQDIETALKKNSNSFASTSCFDENNNHDIEAVNDFELDFDDPFHDDSSEKQAFKRLCSSEKNQNLNTFLDWVNLRCGCPEVSPIFVDEICSLTGDVITGHWCDVEDLPTMFIEPWRKIAIEKLATDKMWANYLDIDHFTKLIQHQKGELTAYQYSHSHLSLSDEEKHYLFSDTLPESYQEFINAGVNEETAYKFALYEKLSCYGFYEDTVNFVYPQPSLNRFVEIPIRSLVTHEIIDYKTIFFSQMKTLSDDFARYFIESIYKREEPYFCPLFIANREHENLSRHNYDPFYSVSTVNIKPFTPTASYYWHNIKFSNTKPNHFMVEVDTSYSTSIWQEFDDVAYVPLEERISFIDQLIAMMAAEPSFAISVNVDIFYQLDVKPHLITKEQVNTFNHELCKKHTNITFSNLEGKSNYLHSDEMPKIYQQLKDAGVADEFCIQFALCSKLMEFSYFFDLSGTYRNKDYPYHLATIPIRSRVTFEQLGLLPIKSVTELGSGNATVIEKALKNK</sequence>
<dbReference type="AlphaFoldDB" id="A0A5Q4ZW06"/>
<reference evidence="1" key="1">
    <citation type="submission" date="2019-09" db="EMBL/GenBank/DDBJ databases">
        <authorList>
            <person name="Hjerde E."/>
        </authorList>
    </citation>
    <scope>NUCLEOTIDE SEQUENCE</scope>
    <source>
        <strain evidence="1">06/09/160</strain>
    </source>
</reference>
<proteinExistence type="predicted"/>
<evidence type="ECO:0000313" key="1">
    <source>
        <dbReference type="EMBL" id="VVV06357.1"/>
    </source>
</evidence>
<name>A0A5Q4ZW06_9GAMM</name>
<protein>
    <submittedName>
        <fullName evidence="1">Uncharacterized protein</fullName>
    </submittedName>
</protein>